<evidence type="ECO:0008006" key="2">
    <source>
        <dbReference type="Google" id="ProtNLM"/>
    </source>
</evidence>
<accession>A0A6J4Q477</accession>
<proteinExistence type="predicted"/>
<evidence type="ECO:0000313" key="1">
    <source>
        <dbReference type="EMBL" id="CAA9433659.1"/>
    </source>
</evidence>
<reference evidence="1" key="1">
    <citation type="submission" date="2020-02" db="EMBL/GenBank/DDBJ databases">
        <authorList>
            <person name="Meier V. D."/>
        </authorList>
    </citation>
    <scope>NUCLEOTIDE SEQUENCE</scope>
    <source>
        <strain evidence="1">AVDCRST_MAG80</strain>
    </source>
</reference>
<protein>
    <recommendedName>
        <fullName evidence="2">Methyltransferase type 12</fullName>
    </recommendedName>
</protein>
<dbReference type="EMBL" id="CADCVC010000063">
    <property type="protein sequence ID" value="CAA9433659.1"/>
    <property type="molecule type" value="Genomic_DNA"/>
</dbReference>
<gene>
    <name evidence="1" type="ORF">AVDCRST_MAG80-751</name>
</gene>
<sequence>MHNSDALHQKSGKTNFEVIYDLEDPREYFNTLGSFDYCIPQHGQRIFSELIEARRAGKSTNGSIEERAKVVDVCCSYGVIAALLKHEIDIDDLYARYRSEELAGLSGEELARADAAFYGECMKEGAPEVVGVDVARNAVSYGIRSGVLDAGFAENLEEEEPTEELRRAVSGADLLTITGGVGYISERTFERLLDCMVGEDGRLPWIAVFALRWVSYDDISEVLSSFGLVTEKLAGHTFTQRRFTGAEEREYVLEELADMDVATTGREDTGWYHANFYLSRPIEEANIPLEALLDL</sequence>
<name>A0A6J4Q477_9ACTN</name>
<dbReference type="AlphaFoldDB" id="A0A6J4Q477"/>
<organism evidence="1">
    <name type="scientific">uncultured Rubrobacteraceae bacterium</name>
    <dbReference type="NCBI Taxonomy" id="349277"/>
    <lineage>
        <taxon>Bacteria</taxon>
        <taxon>Bacillati</taxon>
        <taxon>Actinomycetota</taxon>
        <taxon>Rubrobacteria</taxon>
        <taxon>Rubrobacterales</taxon>
        <taxon>Rubrobacteraceae</taxon>
        <taxon>environmental samples</taxon>
    </lineage>
</organism>